<dbReference type="CDD" id="cd00130">
    <property type="entry name" value="PAS"/>
    <property type="match status" value="1"/>
</dbReference>
<evidence type="ECO:0000256" key="2">
    <source>
        <dbReference type="ARBA" id="ARBA00022606"/>
    </source>
</evidence>
<dbReference type="Gene3D" id="3.30.450.270">
    <property type="match status" value="1"/>
</dbReference>
<dbReference type="EMBL" id="QMFY01000015">
    <property type="protein sequence ID" value="RAV98711.1"/>
    <property type="molecule type" value="Genomic_DNA"/>
</dbReference>
<dbReference type="GO" id="GO:0009584">
    <property type="term" value="P:detection of visible light"/>
    <property type="evidence" value="ECO:0007669"/>
    <property type="project" value="InterPro"/>
</dbReference>
<dbReference type="InterPro" id="IPR035965">
    <property type="entry name" value="PAS-like_dom_sf"/>
</dbReference>
<dbReference type="OrthoDB" id="9766459at2"/>
<gene>
    <name evidence="6" type="ORF">DQQ10_22100</name>
</gene>
<dbReference type="Gene3D" id="3.30.450.20">
    <property type="entry name" value="PAS domain"/>
    <property type="match status" value="1"/>
</dbReference>
<keyword evidence="2" id="KW-0716">Sensory transduction</keyword>
<evidence type="ECO:0000313" key="6">
    <source>
        <dbReference type="EMBL" id="RAV98711.1"/>
    </source>
</evidence>
<feature type="domain" description="Phytochrome chromophore attachment site" evidence="5">
    <location>
        <begin position="144"/>
        <end position="299"/>
    </location>
</feature>
<evidence type="ECO:0000256" key="3">
    <source>
        <dbReference type="ARBA" id="ARBA00022991"/>
    </source>
</evidence>
<dbReference type="SUPFAM" id="SSF55785">
    <property type="entry name" value="PYP-like sensor domain (PAS domain)"/>
    <property type="match status" value="1"/>
</dbReference>
<comment type="caution">
    <text evidence="6">The sequence shown here is derived from an EMBL/GenBank/DDBJ whole genome shotgun (WGS) entry which is preliminary data.</text>
</comment>
<dbReference type="InterPro" id="IPR016132">
    <property type="entry name" value="Phyto_chromo_attachment"/>
</dbReference>
<dbReference type="Pfam" id="PF08446">
    <property type="entry name" value="PAS_2"/>
    <property type="match status" value="1"/>
</dbReference>
<dbReference type="RefSeq" id="WP_112749108.1">
    <property type="nucleotide sequence ID" value="NZ_QMFY01000015.1"/>
</dbReference>
<accession>A0A364XZ45</accession>
<dbReference type="SMART" id="SM00065">
    <property type="entry name" value="GAF"/>
    <property type="match status" value="1"/>
</dbReference>
<dbReference type="SUPFAM" id="SSF55781">
    <property type="entry name" value="GAF domain-like"/>
    <property type="match status" value="2"/>
</dbReference>
<dbReference type="Pfam" id="PF00360">
    <property type="entry name" value="PHY"/>
    <property type="match status" value="1"/>
</dbReference>
<reference evidence="6 7" key="1">
    <citation type="submission" date="2018-06" db="EMBL/GenBank/DDBJ databases">
        <title>Chryseolinea flavus sp. nov., a member of the phylum Bacteroidetes isolated from soil.</title>
        <authorList>
            <person name="Li Y."/>
            <person name="Wang J."/>
        </authorList>
    </citation>
    <scope>NUCLEOTIDE SEQUENCE [LARGE SCALE GENOMIC DNA]</scope>
    <source>
        <strain evidence="6 7">SDU1-6</strain>
    </source>
</reference>
<organism evidence="6 7">
    <name type="scientific">Pseudochryseolinea flava</name>
    <dbReference type="NCBI Taxonomy" id="2059302"/>
    <lineage>
        <taxon>Bacteria</taxon>
        <taxon>Pseudomonadati</taxon>
        <taxon>Bacteroidota</taxon>
        <taxon>Cytophagia</taxon>
        <taxon>Cytophagales</taxon>
        <taxon>Fulvivirgaceae</taxon>
        <taxon>Pseudochryseolinea</taxon>
    </lineage>
</organism>
<dbReference type="GO" id="GO:0009881">
    <property type="term" value="F:photoreceptor activity"/>
    <property type="evidence" value="ECO:0007669"/>
    <property type="project" value="UniProtKB-KW"/>
</dbReference>
<dbReference type="GO" id="GO:0006355">
    <property type="term" value="P:regulation of DNA-templated transcription"/>
    <property type="evidence" value="ECO:0007669"/>
    <property type="project" value="InterPro"/>
</dbReference>
<dbReference type="PANTHER" id="PTHR43065:SF42">
    <property type="entry name" value="TWO-COMPONENT SENSOR PPRA"/>
    <property type="match status" value="1"/>
</dbReference>
<protein>
    <submittedName>
        <fullName evidence="6">Phytochrome</fullName>
    </submittedName>
</protein>
<sequence>MQQPVNYDSDFCGSLPIHLTNLIQSYGLLLVIEPVNYTIVQASENTTVVFGSRAQDLVGNPIASFISEKSNADFLQRLTDGANTVIPMVWEVGQNNYVVLIHRKEKFLVIELELKAINENSNERFIDVYQEMKYAMSAIEATRTIEETCTLVARELKRISGFDKVMVYQFDEQWNGHVLAEAKESDMESYFGFTFPASDIPKPARDLYLRNSFRLIPDRNYTPVRLHPVINPITNSFIDLSDCNLRSVAAVHVEYLGNMGVTASMSTRILHHDALWGLIACHHKTPKYLSYAMTSMFEMMSSIISVKITSLQNQTLHASQSTLTAGYAELIEAIYKKEKLDSTMLSATGLMNLFECSGMTISRGGKFTSVGEVPAVGDLDELILWLHTRALKKVYTTDRLSQAYEYAKLFEDIASGLMVIPINAAIDEYVLLFRPEKVHVIQWGGNPEERIQFEQDQRTYHPRHSFKVWQQTVRGISLPWRAEQTAAAEALRSFIYEYETTLVR</sequence>
<dbReference type="InterPro" id="IPR029016">
    <property type="entry name" value="GAF-like_dom_sf"/>
</dbReference>
<keyword evidence="7" id="KW-1185">Reference proteome</keyword>
<dbReference type="Proteomes" id="UP000251889">
    <property type="component" value="Unassembled WGS sequence"/>
</dbReference>
<dbReference type="PRINTS" id="PR01033">
    <property type="entry name" value="PHYTOCHROME"/>
</dbReference>
<dbReference type="PROSITE" id="PS50046">
    <property type="entry name" value="PHYTOCHROME_2"/>
    <property type="match status" value="1"/>
</dbReference>
<evidence type="ECO:0000313" key="7">
    <source>
        <dbReference type="Proteomes" id="UP000251889"/>
    </source>
</evidence>
<dbReference type="AlphaFoldDB" id="A0A364XZ45"/>
<dbReference type="PANTHER" id="PTHR43065">
    <property type="entry name" value="SENSOR HISTIDINE KINASE"/>
    <property type="match status" value="1"/>
</dbReference>
<keyword evidence="3" id="KW-0157">Chromophore</keyword>
<dbReference type="Pfam" id="PF01590">
    <property type="entry name" value="GAF"/>
    <property type="match status" value="1"/>
</dbReference>
<dbReference type="InterPro" id="IPR003018">
    <property type="entry name" value="GAF"/>
</dbReference>
<proteinExistence type="predicted"/>
<dbReference type="InterPro" id="IPR013515">
    <property type="entry name" value="Phytochrome_cen-reg"/>
</dbReference>
<dbReference type="InterPro" id="IPR043150">
    <property type="entry name" value="Phytochrome_PHY_sf"/>
</dbReference>
<keyword evidence="1" id="KW-0600">Photoreceptor protein</keyword>
<dbReference type="InterPro" id="IPR000014">
    <property type="entry name" value="PAS"/>
</dbReference>
<evidence type="ECO:0000259" key="5">
    <source>
        <dbReference type="PROSITE" id="PS50046"/>
    </source>
</evidence>
<dbReference type="Gene3D" id="3.30.450.40">
    <property type="match status" value="1"/>
</dbReference>
<dbReference type="InterPro" id="IPR001294">
    <property type="entry name" value="Phytochrome"/>
</dbReference>
<name>A0A364XZ45_9BACT</name>
<keyword evidence="4" id="KW-0675">Receptor</keyword>
<dbReference type="InterPro" id="IPR013654">
    <property type="entry name" value="PAS_2"/>
</dbReference>
<evidence type="ECO:0000256" key="1">
    <source>
        <dbReference type="ARBA" id="ARBA00022543"/>
    </source>
</evidence>
<evidence type="ECO:0000256" key="4">
    <source>
        <dbReference type="ARBA" id="ARBA00023170"/>
    </source>
</evidence>